<sequence length="102" mass="11584">AIHSQEDKERVASTLEEWLKAVYPKASDYASKLKSLQVDRKTINKQVSTLYNESMPVLKSKKESTKARVIAYKDKNPLATQREIAMVLNVSLRTVKYVLSGK</sequence>
<name>A0A968GBN6_9SPIO</name>
<evidence type="ECO:0000313" key="1">
    <source>
        <dbReference type="EMBL" id="NIZ41572.1"/>
    </source>
</evidence>
<proteinExistence type="predicted"/>
<dbReference type="RefSeq" id="WP_167701194.1">
    <property type="nucleotide sequence ID" value="NZ_JAATLJ010000006.1"/>
</dbReference>
<dbReference type="EMBL" id="JAATLJ010000006">
    <property type="protein sequence ID" value="NIZ41572.1"/>
    <property type="molecule type" value="Genomic_DNA"/>
</dbReference>
<gene>
    <name evidence="1" type="ORF">HCT14_08620</name>
</gene>
<accession>A0A968GBN6</accession>
<dbReference type="AlphaFoldDB" id="A0A968GBN6"/>
<evidence type="ECO:0000313" key="2">
    <source>
        <dbReference type="Proteomes" id="UP000711995"/>
    </source>
</evidence>
<feature type="non-terminal residue" evidence="1">
    <location>
        <position position="1"/>
    </location>
</feature>
<keyword evidence="2" id="KW-1185">Reference proteome</keyword>
<dbReference type="Proteomes" id="UP000711995">
    <property type="component" value="Unassembled WGS sequence"/>
</dbReference>
<reference evidence="1 2" key="1">
    <citation type="submission" date="2020-03" db="EMBL/GenBank/DDBJ databases">
        <title>Spirochaetal bacteria isolated from arthropods constitute a novel genus Entomospira genus novum within the order Spirochaetales.</title>
        <authorList>
            <person name="Grana-Miraglia L."/>
            <person name="Sikutova S."/>
            <person name="Fingerle V."/>
            <person name="Sing A."/>
            <person name="Castillo-Ramirez S."/>
            <person name="Margos G."/>
            <person name="Rudolf I."/>
        </authorList>
    </citation>
    <scope>NUCLEOTIDE SEQUENCE [LARGE SCALE GENOMIC DNA]</scope>
    <source>
        <strain evidence="1 2">BR193</strain>
    </source>
</reference>
<organism evidence="1 2">
    <name type="scientific">Entomospira entomophila</name>
    <dbReference type="NCBI Taxonomy" id="2719988"/>
    <lineage>
        <taxon>Bacteria</taxon>
        <taxon>Pseudomonadati</taxon>
        <taxon>Spirochaetota</taxon>
        <taxon>Spirochaetia</taxon>
        <taxon>Spirochaetales</taxon>
        <taxon>Spirochaetaceae</taxon>
        <taxon>Entomospira</taxon>
    </lineage>
</organism>
<comment type="caution">
    <text evidence="1">The sequence shown here is derived from an EMBL/GenBank/DDBJ whole genome shotgun (WGS) entry which is preliminary data.</text>
</comment>
<protein>
    <submittedName>
        <fullName evidence="1">Uncharacterized protein</fullName>
    </submittedName>
</protein>